<feature type="transmembrane region" description="Helical" evidence="5">
    <location>
        <begin position="38"/>
        <end position="58"/>
    </location>
</feature>
<dbReference type="RefSeq" id="WP_261344436.1">
    <property type="nucleotide sequence ID" value="NZ_CP036426.1"/>
</dbReference>
<keyword evidence="2 5" id="KW-0812">Transmembrane</keyword>
<gene>
    <name evidence="7" type="primary">sauU_3</name>
    <name evidence="7" type="ORF">ElP_31920</name>
</gene>
<dbReference type="EMBL" id="CP036426">
    <property type="protein sequence ID" value="QDV35289.1"/>
    <property type="molecule type" value="Genomic_DNA"/>
</dbReference>
<feature type="transmembrane region" description="Helical" evidence="5">
    <location>
        <begin position="370"/>
        <end position="395"/>
    </location>
</feature>
<dbReference type="SUPFAM" id="SSF103473">
    <property type="entry name" value="MFS general substrate transporter"/>
    <property type="match status" value="1"/>
</dbReference>
<evidence type="ECO:0000313" key="7">
    <source>
        <dbReference type="EMBL" id="QDV35289.1"/>
    </source>
</evidence>
<dbReference type="Pfam" id="PF07690">
    <property type="entry name" value="MFS_1"/>
    <property type="match status" value="1"/>
</dbReference>
<dbReference type="GO" id="GO:0022857">
    <property type="term" value="F:transmembrane transporter activity"/>
    <property type="evidence" value="ECO:0007669"/>
    <property type="project" value="InterPro"/>
</dbReference>
<dbReference type="Proteomes" id="UP000317835">
    <property type="component" value="Chromosome"/>
</dbReference>
<dbReference type="PANTHER" id="PTHR11662">
    <property type="entry name" value="SOLUTE CARRIER FAMILY 17"/>
    <property type="match status" value="1"/>
</dbReference>
<organism evidence="7 8">
    <name type="scientific">Tautonia plasticadhaerens</name>
    <dbReference type="NCBI Taxonomy" id="2527974"/>
    <lineage>
        <taxon>Bacteria</taxon>
        <taxon>Pseudomonadati</taxon>
        <taxon>Planctomycetota</taxon>
        <taxon>Planctomycetia</taxon>
        <taxon>Isosphaerales</taxon>
        <taxon>Isosphaeraceae</taxon>
        <taxon>Tautonia</taxon>
    </lineage>
</organism>
<dbReference type="InterPro" id="IPR036259">
    <property type="entry name" value="MFS_trans_sf"/>
</dbReference>
<evidence type="ECO:0000256" key="2">
    <source>
        <dbReference type="ARBA" id="ARBA00022692"/>
    </source>
</evidence>
<feature type="transmembrane region" description="Helical" evidence="5">
    <location>
        <begin position="314"/>
        <end position="333"/>
    </location>
</feature>
<evidence type="ECO:0000259" key="6">
    <source>
        <dbReference type="PROSITE" id="PS50850"/>
    </source>
</evidence>
<dbReference type="PANTHER" id="PTHR11662:SF399">
    <property type="entry name" value="FI19708P1-RELATED"/>
    <property type="match status" value="1"/>
</dbReference>
<dbReference type="CDD" id="cd17319">
    <property type="entry name" value="MFS_ExuT_GudP_like"/>
    <property type="match status" value="1"/>
</dbReference>
<evidence type="ECO:0000256" key="3">
    <source>
        <dbReference type="ARBA" id="ARBA00022989"/>
    </source>
</evidence>
<dbReference type="InterPro" id="IPR020846">
    <property type="entry name" value="MFS_dom"/>
</dbReference>
<dbReference type="KEGG" id="tpla:ElP_31920"/>
<evidence type="ECO:0000256" key="1">
    <source>
        <dbReference type="ARBA" id="ARBA00004141"/>
    </source>
</evidence>
<keyword evidence="4 5" id="KW-0472">Membrane</keyword>
<evidence type="ECO:0000256" key="4">
    <source>
        <dbReference type="ARBA" id="ARBA00023136"/>
    </source>
</evidence>
<accession>A0A518H369</accession>
<protein>
    <submittedName>
        <fullName evidence="7">Putative sulfoacetate transporter SauU</fullName>
    </submittedName>
</protein>
<name>A0A518H369_9BACT</name>
<dbReference type="PROSITE" id="PS50850">
    <property type="entry name" value="MFS"/>
    <property type="match status" value="1"/>
</dbReference>
<feature type="transmembrane region" description="Helical" evidence="5">
    <location>
        <begin position="67"/>
        <end position="85"/>
    </location>
</feature>
<feature type="transmembrane region" description="Helical" evidence="5">
    <location>
        <begin position="281"/>
        <end position="302"/>
    </location>
</feature>
<feature type="domain" description="Major facilitator superfamily (MFS) profile" evidence="6">
    <location>
        <begin position="1"/>
        <end position="431"/>
    </location>
</feature>
<comment type="subcellular location">
    <subcellularLocation>
        <location evidence="1">Membrane</location>
        <topology evidence="1">Multi-pass membrane protein</topology>
    </subcellularLocation>
</comment>
<dbReference type="Gene3D" id="1.20.1250.20">
    <property type="entry name" value="MFS general substrate transporter like domains"/>
    <property type="match status" value="2"/>
</dbReference>
<feature type="transmembrane region" description="Helical" evidence="5">
    <location>
        <begin position="240"/>
        <end position="261"/>
    </location>
</feature>
<dbReference type="GO" id="GO:0016020">
    <property type="term" value="C:membrane"/>
    <property type="evidence" value="ECO:0007669"/>
    <property type="project" value="UniProtKB-SubCell"/>
</dbReference>
<keyword evidence="3 5" id="KW-1133">Transmembrane helix</keyword>
<sequence length="444" mass="46864">MLLALALAAIISYLTRVCLAPAASTIQGEMGLDDLQMGNVLGGFFLGYLWAQVPGGWLGDRIGARRGLAVLSLLWSVATIGSALADSAQALWWTRVAAGVAQGGLFPISVKVITAWFPVERRGIAGAVPTACMSVGAALASGVTVILIPEIGWRWVFVAFSALGIAWAVAFLLWFRDRPEDHPGTNREELLLIRGDWKVEPGRELIGDDEPPPDPVGRKPGGPIPSTFEAMWSMLLSPNMWAFCGQGFFRAFGYAFFVTWFPAYLERARGLRLEDAGLLTMGPLIGVVVGSFLGGWLVDAILARTRSAWLSRSGLSAAALLVCSLANLAAAFVTDPIAAVALITGGTLFFGLTGPATWAAAMDISGGRGALVFAIMNMCGNIGAIACPVVVGLLFEAISSTGAPWELVLYLFAGVYLAGGLCWLGLDPNRSVVDRRKPAPSPAP</sequence>
<feature type="transmembrane region" description="Helical" evidence="5">
    <location>
        <begin position="155"/>
        <end position="175"/>
    </location>
</feature>
<feature type="transmembrane region" description="Helical" evidence="5">
    <location>
        <begin position="97"/>
        <end position="117"/>
    </location>
</feature>
<proteinExistence type="predicted"/>
<keyword evidence="8" id="KW-1185">Reference proteome</keyword>
<dbReference type="InterPro" id="IPR050382">
    <property type="entry name" value="MFS_Na/Anion_cotransporter"/>
</dbReference>
<dbReference type="InterPro" id="IPR011701">
    <property type="entry name" value="MFS"/>
</dbReference>
<feature type="transmembrane region" description="Helical" evidence="5">
    <location>
        <begin position="124"/>
        <end position="149"/>
    </location>
</feature>
<evidence type="ECO:0000313" key="8">
    <source>
        <dbReference type="Proteomes" id="UP000317835"/>
    </source>
</evidence>
<feature type="transmembrane region" description="Helical" evidence="5">
    <location>
        <begin position="407"/>
        <end position="426"/>
    </location>
</feature>
<evidence type="ECO:0000256" key="5">
    <source>
        <dbReference type="SAM" id="Phobius"/>
    </source>
</evidence>
<reference evidence="7 8" key="1">
    <citation type="submission" date="2019-02" db="EMBL/GenBank/DDBJ databases">
        <title>Deep-cultivation of Planctomycetes and their phenomic and genomic characterization uncovers novel biology.</title>
        <authorList>
            <person name="Wiegand S."/>
            <person name="Jogler M."/>
            <person name="Boedeker C."/>
            <person name="Pinto D."/>
            <person name="Vollmers J."/>
            <person name="Rivas-Marin E."/>
            <person name="Kohn T."/>
            <person name="Peeters S.H."/>
            <person name="Heuer A."/>
            <person name="Rast P."/>
            <person name="Oberbeckmann S."/>
            <person name="Bunk B."/>
            <person name="Jeske O."/>
            <person name="Meyerdierks A."/>
            <person name="Storesund J.E."/>
            <person name="Kallscheuer N."/>
            <person name="Luecker S."/>
            <person name="Lage O.M."/>
            <person name="Pohl T."/>
            <person name="Merkel B.J."/>
            <person name="Hornburger P."/>
            <person name="Mueller R.-W."/>
            <person name="Bruemmer F."/>
            <person name="Labrenz M."/>
            <person name="Spormann A.M."/>
            <person name="Op den Camp H."/>
            <person name="Overmann J."/>
            <person name="Amann R."/>
            <person name="Jetten M.S.M."/>
            <person name="Mascher T."/>
            <person name="Medema M.H."/>
            <person name="Devos D.P."/>
            <person name="Kaster A.-K."/>
            <person name="Ovreas L."/>
            <person name="Rohde M."/>
            <person name="Galperin M.Y."/>
            <person name="Jogler C."/>
        </authorList>
    </citation>
    <scope>NUCLEOTIDE SEQUENCE [LARGE SCALE GENOMIC DNA]</scope>
    <source>
        <strain evidence="7 8">ElP</strain>
    </source>
</reference>
<dbReference type="AlphaFoldDB" id="A0A518H369"/>
<feature type="transmembrane region" description="Helical" evidence="5">
    <location>
        <begin position="339"/>
        <end position="358"/>
    </location>
</feature>